<gene>
    <name evidence="1" type="ORF">SDC9_150880</name>
</gene>
<evidence type="ECO:0000313" key="1">
    <source>
        <dbReference type="EMBL" id="MPN03649.1"/>
    </source>
</evidence>
<reference evidence="1" key="1">
    <citation type="submission" date="2019-08" db="EMBL/GenBank/DDBJ databases">
        <authorList>
            <person name="Kucharzyk K."/>
            <person name="Murdoch R.W."/>
            <person name="Higgins S."/>
            <person name="Loffler F."/>
        </authorList>
    </citation>
    <scope>NUCLEOTIDE SEQUENCE</scope>
</reference>
<accession>A0A645ER76</accession>
<comment type="caution">
    <text evidence="1">The sequence shown here is derived from an EMBL/GenBank/DDBJ whole genome shotgun (WGS) entry which is preliminary data.</text>
</comment>
<proteinExistence type="predicted"/>
<name>A0A645ER76_9ZZZZ</name>
<protein>
    <submittedName>
        <fullName evidence="1">Uncharacterized protein</fullName>
    </submittedName>
</protein>
<dbReference type="AlphaFoldDB" id="A0A645ER76"/>
<dbReference type="EMBL" id="VSSQ01049579">
    <property type="protein sequence ID" value="MPN03649.1"/>
    <property type="molecule type" value="Genomic_DNA"/>
</dbReference>
<organism evidence="1">
    <name type="scientific">bioreactor metagenome</name>
    <dbReference type="NCBI Taxonomy" id="1076179"/>
    <lineage>
        <taxon>unclassified sequences</taxon>
        <taxon>metagenomes</taxon>
        <taxon>ecological metagenomes</taxon>
    </lineage>
</organism>
<sequence>MQLTSGEIKTLNKVLNKVNFLMSVMANFSQNGTNCAHKGVNILLNEAISVPIGKAIANPVSISEPEMIV</sequence>